<dbReference type="GO" id="GO:0005524">
    <property type="term" value="F:ATP binding"/>
    <property type="evidence" value="ECO:0007669"/>
    <property type="project" value="InterPro"/>
</dbReference>
<evidence type="ECO:0000256" key="5">
    <source>
        <dbReference type="ARBA" id="ARBA00023136"/>
    </source>
</evidence>
<dbReference type="GO" id="GO:0016887">
    <property type="term" value="F:ATP hydrolysis activity"/>
    <property type="evidence" value="ECO:0007669"/>
    <property type="project" value="InterPro"/>
</dbReference>
<dbReference type="GO" id="GO:0140359">
    <property type="term" value="F:ABC-type transporter activity"/>
    <property type="evidence" value="ECO:0007669"/>
    <property type="project" value="InterPro"/>
</dbReference>
<dbReference type="InterPro" id="IPR050352">
    <property type="entry name" value="ABCG_transporters"/>
</dbReference>
<evidence type="ECO:0000256" key="2">
    <source>
        <dbReference type="ARBA" id="ARBA00022448"/>
    </source>
</evidence>
<dbReference type="PROSITE" id="PS50893">
    <property type="entry name" value="ABC_TRANSPORTER_2"/>
    <property type="match status" value="1"/>
</dbReference>
<dbReference type="SUPFAM" id="SSF52540">
    <property type="entry name" value="P-loop containing nucleoside triphosphate hydrolases"/>
    <property type="match status" value="1"/>
</dbReference>
<keyword evidence="4 6" id="KW-1133">Transmembrane helix</keyword>
<dbReference type="Pfam" id="PF01061">
    <property type="entry name" value="ABC2_membrane"/>
    <property type="match status" value="1"/>
</dbReference>
<reference evidence="8 9" key="1">
    <citation type="submission" date="2017-03" db="EMBL/GenBank/DDBJ databases">
        <title>An alternative strategy for trypanosome survival in the mammalian bloodstream revealed through genome and transcriptome analysis of the ubiquitous bovine parasite Trypanosoma (Megatrypanum) theileri.</title>
        <authorList>
            <person name="Kelly S."/>
            <person name="Ivens A."/>
            <person name="Mott A."/>
            <person name="O'Neill E."/>
            <person name="Emms D."/>
            <person name="Macleod O."/>
            <person name="Voorheis P."/>
            <person name="Matthews J."/>
            <person name="Matthews K."/>
            <person name="Carrington M."/>
        </authorList>
    </citation>
    <scope>NUCLEOTIDE SEQUENCE [LARGE SCALE GENOMIC DNA]</scope>
    <source>
        <strain evidence="8">Edinburgh</strain>
    </source>
</reference>
<feature type="transmembrane region" description="Helical" evidence="6">
    <location>
        <begin position="451"/>
        <end position="469"/>
    </location>
</feature>
<keyword evidence="9" id="KW-1185">Reference proteome</keyword>
<dbReference type="Gene3D" id="3.40.50.300">
    <property type="entry name" value="P-loop containing nucleotide triphosphate hydrolases"/>
    <property type="match status" value="1"/>
</dbReference>
<keyword evidence="5 6" id="KW-0472">Membrane</keyword>
<dbReference type="InterPro" id="IPR027417">
    <property type="entry name" value="P-loop_NTPase"/>
</dbReference>
<dbReference type="VEuPathDB" id="TriTrypDB:TM35_000092120"/>
<feature type="domain" description="ABC transporter" evidence="7">
    <location>
        <begin position="69"/>
        <end position="300"/>
    </location>
</feature>
<feature type="transmembrane region" description="Helical" evidence="6">
    <location>
        <begin position="585"/>
        <end position="605"/>
    </location>
</feature>
<feature type="transmembrane region" description="Helical" evidence="6">
    <location>
        <begin position="668"/>
        <end position="688"/>
    </location>
</feature>
<keyword evidence="2" id="KW-0813">Transport</keyword>
<dbReference type="Proteomes" id="UP000192257">
    <property type="component" value="Unassembled WGS sequence"/>
</dbReference>
<name>A0A1X0NZQ7_9TRYP</name>
<keyword evidence="3 6" id="KW-0812">Transmembrane</keyword>
<dbReference type="EMBL" id="NBCO01000009">
    <property type="protein sequence ID" value="ORC90162.1"/>
    <property type="molecule type" value="Genomic_DNA"/>
</dbReference>
<feature type="transmembrane region" description="Helical" evidence="6">
    <location>
        <begin position="556"/>
        <end position="579"/>
    </location>
</feature>
<dbReference type="InterPro" id="IPR003439">
    <property type="entry name" value="ABC_transporter-like_ATP-bd"/>
</dbReference>
<dbReference type="PANTHER" id="PTHR48041">
    <property type="entry name" value="ABC TRANSPORTER G FAMILY MEMBER 28"/>
    <property type="match status" value="1"/>
</dbReference>
<dbReference type="InterPro" id="IPR013525">
    <property type="entry name" value="ABC2_TM"/>
</dbReference>
<dbReference type="OrthoDB" id="66620at2759"/>
<organism evidence="8 9">
    <name type="scientific">Trypanosoma theileri</name>
    <dbReference type="NCBI Taxonomy" id="67003"/>
    <lineage>
        <taxon>Eukaryota</taxon>
        <taxon>Discoba</taxon>
        <taxon>Euglenozoa</taxon>
        <taxon>Kinetoplastea</taxon>
        <taxon>Metakinetoplastina</taxon>
        <taxon>Trypanosomatida</taxon>
        <taxon>Trypanosomatidae</taxon>
        <taxon>Trypanosoma</taxon>
    </lineage>
</organism>
<comment type="subcellular location">
    <subcellularLocation>
        <location evidence="1">Membrane</location>
        <topology evidence="1">Multi-pass membrane protein</topology>
    </subcellularLocation>
</comment>
<feature type="transmembrane region" description="Helical" evidence="6">
    <location>
        <begin position="519"/>
        <end position="549"/>
    </location>
</feature>
<dbReference type="AlphaFoldDB" id="A0A1X0NZQ7"/>
<comment type="caution">
    <text evidence="8">The sequence shown here is derived from an EMBL/GenBank/DDBJ whole genome shotgun (WGS) entry which is preliminary data.</text>
</comment>
<dbReference type="GeneID" id="39984231"/>
<evidence type="ECO:0000256" key="3">
    <source>
        <dbReference type="ARBA" id="ARBA00022692"/>
    </source>
</evidence>
<evidence type="ECO:0000259" key="7">
    <source>
        <dbReference type="PROSITE" id="PS50893"/>
    </source>
</evidence>
<feature type="transmembrane region" description="Helical" evidence="6">
    <location>
        <begin position="481"/>
        <end position="499"/>
    </location>
</feature>
<accession>A0A1X0NZQ7</accession>
<dbReference type="PANTHER" id="PTHR48041:SF91">
    <property type="entry name" value="ABC TRANSPORTER G FAMILY MEMBER 28"/>
    <property type="match status" value="1"/>
</dbReference>
<dbReference type="RefSeq" id="XP_028884228.1">
    <property type="nucleotide sequence ID" value="XM_029024451.1"/>
</dbReference>
<gene>
    <name evidence="8" type="ORF">TM35_000092120</name>
</gene>
<sequence>MNDRSVDENTPLILDEFSTRQSKSTSLLSSKSVGHKYQVYDAAHQFLRSVFNVGGLTICVVEATVITQSRLSRCFPRQFPSKKRCDAAVALMREGGVHVVADIDGMAGLYLLRVITGSTSCTSGSILANGVPVEAGVFRKAVGVISDEGTPLPNLTVEENINFVVSMRTRITGNSRNLLVKAACVLTELDHRKTTNSLSPSEDFRLRLAMEIVRDPPVIVAYYPFDNLSLSDAAECSAILKRISTILEKTIIISSKTLATYLFEITDTVLLFGLNGQVLYSGETTLMALYYKSLHASITSYFSGFDHLRDDLNIRSESFSPCNQLPDVTVSGGDHKNREDEPSSISMRSSYARETINETIENVDFCGDDALSLAILWGENEVDTYFYASKYYESSLRKEMLRSIAGYSFPPQDDYGVTPFTGTAVPQYSMLKPFLLWWYDALQTRREPGGVIYFCFLLIGLLVITLLVHRQPDDQGGMYNIRGIQFVLFLLTIIANIVVMDDVDRQLRLFFYQRNSGLYNTFCFMFVFVIRTIFLRVICLALFVPVVLFVLKMKALFLLLVGALSITHMFLHVAVHVVIPEKQLAANILRVYMTYCIIFSGFLLNLKSMPPFVGMISLLRWVYGAALAQSLRNMPFSCDGAGNTSYCYSGDAYLELEGFQNESTKQSLVVLGTMCGILILLVGVALACRS</sequence>
<evidence type="ECO:0000256" key="1">
    <source>
        <dbReference type="ARBA" id="ARBA00004141"/>
    </source>
</evidence>
<evidence type="ECO:0000313" key="8">
    <source>
        <dbReference type="EMBL" id="ORC90162.1"/>
    </source>
</evidence>
<dbReference type="Pfam" id="PF00005">
    <property type="entry name" value="ABC_tran"/>
    <property type="match status" value="1"/>
</dbReference>
<dbReference type="GO" id="GO:0016020">
    <property type="term" value="C:membrane"/>
    <property type="evidence" value="ECO:0007669"/>
    <property type="project" value="UniProtKB-SubCell"/>
</dbReference>
<dbReference type="STRING" id="67003.A0A1X0NZQ7"/>
<evidence type="ECO:0000313" key="9">
    <source>
        <dbReference type="Proteomes" id="UP000192257"/>
    </source>
</evidence>
<evidence type="ECO:0000256" key="4">
    <source>
        <dbReference type="ARBA" id="ARBA00022989"/>
    </source>
</evidence>
<protein>
    <submittedName>
        <fullName evidence="8">ABC transporter</fullName>
    </submittedName>
</protein>
<proteinExistence type="predicted"/>
<evidence type="ECO:0000256" key="6">
    <source>
        <dbReference type="SAM" id="Phobius"/>
    </source>
</evidence>